<dbReference type="PANTHER" id="PTHR35322:SF2">
    <property type="entry name" value="PROTEIN CPR-5"/>
    <property type="match status" value="1"/>
</dbReference>
<feature type="transmembrane region" description="Helical" evidence="1">
    <location>
        <begin position="427"/>
        <end position="454"/>
    </location>
</feature>
<accession>A0ABC8V9H3</accession>
<keyword evidence="1" id="KW-0472">Membrane</keyword>
<keyword evidence="1" id="KW-0812">Transmembrane</keyword>
<feature type="transmembrane region" description="Helical" evidence="1">
    <location>
        <begin position="475"/>
        <end position="495"/>
    </location>
</feature>
<dbReference type="PANTHER" id="PTHR35322">
    <property type="entry name" value="PROTEIN CPR-5"/>
    <property type="match status" value="1"/>
</dbReference>
<feature type="transmembrane region" description="Helical" evidence="1">
    <location>
        <begin position="399"/>
        <end position="415"/>
    </location>
</feature>
<protein>
    <submittedName>
        <fullName evidence="2">Uncharacterized protein</fullName>
    </submittedName>
</protein>
<keyword evidence="1" id="KW-1133">Transmembrane helix</keyword>
<evidence type="ECO:0000313" key="3">
    <source>
        <dbReference type="Proteomes" id="UP001497457"/>
    </source>
</evidence>
<name>A0ABC8V9H3_9POAL</name>
<feature type="transmembrane region" description="Helical" evidence="1">
    <location>
        <begin position="366"/>
        <end position="387"/>
    </location>
</feature>
<evidence type="ECO:0000313" key="2">
    <source>
        <dbReference type="EMBL" id="CAL4885553.1"/>
    </source>
</evidence>
<dbReference type="Proteomes" id="UP001497457">
    <property type="component" value="Chromosome 1b"/>
</dbReference>
<dbReference type="EMBL" id="OZ075111">
    <property type="protein sequence ID" value="CAL4885553.1"/>
    <property type="molecule type" value="Genomic_DNA"/>
</dbReference>
<keyword evidence="3" id="KW-1185">Reference proteome</keyword>
<reference evidence="3" key="1">
    <citation type="submission" date="2024-06" db="EMBL/GenBank/DDBJ databases">
        <authorList>
            <person name="Ryan C."/>
        </authorList>
    </citation>
    <scope>NUCLEOTIDE SEQUENCE [LARGE SCALE GENOMIC DNA]</scope>
</reference>
<feature type="transmembrane region" description="Helical" evidence="1">
    <location>
        <begin position="302"/>
        <end position="324"/>
    </location>
</feature>
<sequence length="519" mass="57092">MDGAHAAAAAAGGWVSSEAGGASSSASSASSYGSWESGFRLHKGVHLRRLRRRRAAARGGGGNKGGAVDGDVQELALPLGMSFAAVLAQVLNRCSGTGGSLQPHVLSKMCTSAVKESLTNIYGDRFEGFMRNFEKSFGSTLRTLHLINEAPIHEQDMPQCSYKGGIPEIRLSGADSQSWIHDVQKDTASSSMDNQIILHGGVSHQLVHLTHSRSAPGIDQHVLSVFERSVKEQARSNDLKELEMGLKMRGLQLKKSQLVVSSEANELKKVEIRLGFKKASFKMDKFEAQMEDTKHAELVRKLIDMLLTAVVLMSVCFGYGTYIYSYQRITSVASACAASSREYTSWWMPSSVSTFNSNFLHFKCNFIASARISFGVLMVFLIGWLIFQRSAMTGTNMPITFNGMLLGVVCGWLGRRCVDTLGGDGDVWLMFWEAICFIHLLGNTWPSLLQHMLYGPYSATGRTKAVRVPYWARRYAFYVLVTLILPCSAGLLPFASLSDWKEHAVQYLKSRFSGSNIED</sequence>
<proteinExistence type="predicted"/>
<reference evidence="2 3" key="2">
    <citation type="submission" date="2024-10" db="EMBL/GenBank/DDBJ databases">
        <authorList>
            <person name="Ryan C."/>
        </authorList>
    </citation>
    <scope>NUCLEOTIDE SEQUENCE [LARGE SCALE GENOMIC DNA]</scope>
</reference>
<dbReference type="InterPro" id="IPR044708">
    <property type="entry name" value="CPR5"/>
</dbReference>
<evidence type="ECO:0000256" key="1">
    <source>
        <dbReference type="SAM" id="Phobius"/>
    </source>
</evidence>
<organism evidence="2 3">
    <name type="scientific">Urochloa decumbens</name>
    <dbReference type="NCBI Taxonomy" id="240449"/>
    <lineage>
        <taxon>Eukaryota</taxon>
        <taxon>Viridiplantae</taxon>
        <taxon>Streptophyta</taxon>
        <taxon>Embryophyta</taxon>
        <taxon>Tracheophyta</taxon>
        <taxon>Spermatophyta</taxon>
        <taxon>Magnoliopsida</taxon>
        <taxon>Liliopsida</taxon>
        <taxon>Poales</taxon>
        <taxon>Poaceae</taxon>
        <taxon>PACMAD clade</taxon>
        <taxon>Panicoideae</taxon>
        <taxon>Panicodae</taxon>
        <taxon>Paniceae</taxon>
        <taxon>Melinidinae</taxon>
        <taxon>Urochloa</taxon>
    </lineage>
</organism>
<gene>
    <name evidence="2" type="ORF">URODEC1_LOCUS609</name>
</gene>
<dbReference type="AlphaFoldDB" id="A0ABC8V9H3"/>